<gene>
    <name evidence="1" type="ORF">GMARGA_LOCUS2596</name>
</gene>
<keyword evidence="2" id="KW-1185">Reference proteome</keyword>
<evidence type="ECO:0000313" key="2">
    <source>
        <dbReference type="Proteomes" id="UP000789901"/>
    </source>
</evidence>
<evidence type="ECO:0000313" key="1">
    <source>
        <dbReference type="EMBL" id="CAG8509231.1"/>
    </source>
</evidence>
<dbReference type="Proteomes" id="UP000789901">
    <property type="component" value="Unassembled WGS sequence"/>
</dbReference>
<proteinExistence type="predicted"/>
<organism evidence="1 2">
    <name type="scientific">Gigaspora margarita</name>
    <dbReference type="NCBI Taxonomy" id="4874"/>
    <lineage>
        <taxon>Eukaryota</taxon>
        <taxon>Fungi</taxon>
        <taxon>Fungi incertae sedis</taxon>
        <taxon>Mucoromycota</taxon>
        <taxon>Glomeromycotina</taxon>
        <taxon>Glomeromycetes</taxon>
        <taxon>Diversisporales</taxon>
        <taxon>Gigasporaceae</taxon>
        <taxon>Gigaspora</taxon>
    </lineage>
</organism>
<dbReference type="EMBL" id="CAJVQB010000832">
    <property type="protein sequence ID" value="CAG8509231.1"/>
    <property type="molecule type" value="Genomic_DNA"/>
</dbReference>
<protein>
    <submittedName>
        <fullName evidence="1">493_t:CDS:1</fullName>
    </submittedName>
</protein>
<sequence>MSSHSRKPFHYFSKFVHIKKDNEVNQMPELDKEDDISQALFSTQSICILNETQAKNIKINTIITDSASSYNAAQEKFIKSVRVDDQQVKSNRVTVPVGDEEIDNIILELLELDMNDNDDFERLDKENISKDDISDNEIDKNLNELLNIQIHLADNDDTK</sequence>
<accession>A0ABM8W2N1</accession>
<comment type="caution">
    <text evidence="1">The sequence shown here is derived from an EMBL/GenBank/DDBJ whole genome shotgun (WGS) entry which is preliminary data.</text>
</comment>
<reference evidence="1 2" key="1">
    <citation type="submission" date="2021-06" db="EMBL/GenBank/DDBJ databases">
        <authorList>
            <person name="Kallberg Y."/>
            <person name="Tangrot J."/>
            <person name="Rosling A."/>
        </authorList>
    </citation>
    <scope>NUCLEOTIDE SEQUENCE [LARGE SCALE GENOMIC DNA]</scope>
    <source>
        <strain evidence="1 2">120-4 pot B 10/14</strain>
    </source>
</reference>
<name>A0ABM8W2N1_GIGMA</name>